<dbReference type="EMBL" id="VJXX01000004">
    <property type="protein sequence ID" value="MPY11457.1"/>
    <property type="molecule type" value="Genomic_DNA"/>
</dbReference>
<evidence type="ECO:0000256" key="1">
    <source>
        <dbReference type="SAM" id="MobiDB-lite"/>
    </source>
</evidence>
<comment type="caution">
    <text evidence="2">The sequence shown here is derived from an EMBL/GenBank/DDBJ whole genome shotgun (WGS) entry which is preliminary data.</text>
</comment>
<reference evidence="3" key="1">
    <citation type="submission" date="2019-07" db="EMBL/GenBank/DDBJ databases">
        <title>Arthrobacter KR32 sp. nov., isolated from mountain cheese made of cows milk.</title>
        <authorList>
            <person name="Flegler A."/>
        </authorList>
    </citation>
    <scope>NUCLEOTIDE SEQUENCE [LARGE SCALE GENOMIC DNA]</scope>
    <source>
        <strain evidence="3">KR32</strain>
    </source>
</reference>
<dbReference type="OrthoDB" id="2515046at2"/>
<dbReference type="PANTHER" id="PTHR43649:SF12">
    <property type="entry name" value="DIACETYLCHITOBIOSE BINDING PROTEIN DASA"/>
    <property type="match status" value="1"/>
</dbReference>
<dbReference type="SUPFAM" id="SSF53850">
    <property type="entry name" value="Periplasmic binding protein-like II"/>
    <property type="match status" value="1"/>
</dbReference>
<protein>
    <submittedName>
        <fullName evidence="2">Extracellular solute-binding protein</fullName>
    </submittedName>
</protein>
<sequence>MAPWPLRVHLVTRPRRVYAARTDHVLAQRPAVARATSATPRDARCASPPDTRRGPMMRNRTQIRTGITAMVIAASLTSLTACGAGSRTGAEDATAVECDYTMPEGETTVNVLAYNSSAIDPFTNTMVKSCTRENVTLKHDPIDFSGQVTKTTATLSGDTGSYDILETYGFAVPEIASAGSIVPLDDFVAEYGEKYELDALNEGMRSALSYDGKLYALPMQAQMYVMAYRQDIFDELDLTAPESFEDMIAAAEAIREQGDIEYPIALPMSATADVSTIYQAAMNSTGTDFLDAGEPQFTSDGSREALEGLKSLLPYMDPEVTTFDQPSVQQQMFNGNAAMAIMFSGRMNDLTLESNSPNFDKFGFAAPPSLAADAPYLFSRLSVDGWAIPENTQLDKDMLFQMIASSVGEDASNASVPAAYPAREGIVTDESSAYAVAANETIAATMPAPNDPFSAPVTNAIRPVLVEVLLGQTEVEDGMQEMQRLAEETVSGS</sequence>
<proteinExistence type="predicted"/>
<dbReference type="Pfam" id="PF01547">
    <property type="entry name" value="SBP_bac_1"/>
    <property type="match status" value="1"/>
</dbReference>
<evidence type="ECO:0000313" key="2">
    <source>
        <dbReference type="EMBL" id="MPY11457.1"/>
    </source>
</evidence>
<dbReference type="PANTHER" id="PTHR43649">
    <property type="entry name" value="ARABINOSE-BINDING PROTEIN-RELATED"/>
    <property type="match status" value="1"/>
</dbReference>
<dbReference type="InterPro" id="IPR050490">
    <property type="entry name" value="Bact_solute-bd_prot1"/>
</dbReference>
<dbReference type="AlphaFoldDB" id="A0A7X1TP52"/>
<dbReference type="Proteomes" id="UP000326464">
    <property type="component" value="Unassembled WGS sequence"/>
</dbReference>
<accession>A0A7X1TP52</accession>
<feature type="region of interest" description="Disordered" evidence="1">
    <location>
        <begin position="33"/>
        <end position="56"/>
    </location>
</feature>
<dbReference type="Gene3D" id="3.40.190.10">
    <property type="entry name" value="Periplasmic binding protein-like II"/>
    <property type="match status" value="1"/>
</dbReference>
<organism evidence="2 3">
    <name type="scientific">Arthrobacter bussei</name>
    <dbReference type="NCBI Taxonomy" id="2594179"/>
    <lineage>
        <taxon>Bacteria</taxon>
        <taxon>Bacillati</taxon>
        <taxon>Actinomycetota</taxon>
        <taxon>Actinomycetes</taxon>
        <taxon>Micrococcales</taxon>
        <taxon>Micrococcaceae</taxon>
        <taxon>Arthrobacter</taxon>
    </lineage>
</organism>
<name>A0A7X1TP52_9MICC</name>
<gene>
    <name evidence="2" type="ORF">FNH21_12135</name>
</gene>
<keyword evidence="3" id="KW-1185">Reference proteome</keyword>
<dbReference type="InterPro" id="IPR006059">
    <property type="entry name" value="SBP"/>
</dbReference>
<evidence type="ECO:0000313" key="3">
    <source>
        <dbReference type="Proteomes" id="UP000326464"/>
    </source>
</evidence>